<feature type="non-terminal residue" evidence="2">
    <location>
        <position position="1"/>
    </location>
</feature>
<reference evidence="2" key="1">
    <citation type="submission" date="2018-05" db="EMBL/GenBank/DDBJ databases">
        <title>Draft genome of Mucuna pruriens seed.</title>
        <authorList>
            <person name="Nnadi N.E."/>
            <person name="Vos R."/>
            <person name="Hasami M.H."/>
            <person name="Devisetty U.K."/>
            <person name="Aguiy J.C."/>
        </authorList>
    </citation>
    <scope>NUCLEOTIDE SEQUENCE [LARGE SCALE GENOMIC DNA]</scope>
    <source>
        <strain evidence="2">JCA_2017</strain>
    </source>
</reference>
<evidence type="ECO:0000256" key="1">
    <source>
        <dbReference type="SAM" id="MobiDB-lite"/>
    </source>
</evidence>
<evidence type="ECO:0000313" key="2">
    <source>
        <dbReference type="EMBL" id="RDY12205.1"/>
    </source>
</evidence>
<gene>
    <name evidence="2" type="ORF">CR513_03038</name>
</gene>
<dbReference type="EMBL" id="QJKJ01000512">
    <property type="protein sequence ID" value="RDY12205.1"/>
    <property type="molecule type" value="Genomic_DNA"/>
</dbReference>
<dbReference type="Proteomes" id="UP000257109">
    <property type="component" value="Unassembled WGS sequence"/>
</dbReference>
<organism evidence="2 3">
    <name type="scientific">Mucuna pruriens</name>
    <name type="common">Velvet bean</name>
    <name type="synonym">Dolichos pruriens</name>
    <dbReference type="NCBI Taxonomy" id="157652"/>
    <lineage>
        <taxon>Eukaryota</taxon>
        <taxon>Viridiplantae</taxon>
        <taxon>Streptophyta</taxon>
        <taxon>Embryophyta</taxon>
        <taxon>Tracheophyta</taxon>
        <taxon>Spermatophyta</taxon>
        <taxon>Magnoliopsida</taxon>
        <taxon>eudicotyledons</taxon>
        <taxon>Gunneridae</taxon>
        <taxon>Pentapetalae</taxon>
        <taxon>rosids</taxon>
        <taxon>fabids</taxon>
        <taxon>Fabales</taxon>
        <taxon>Fabaceae</taxon>
        <taxon>Papilionoideae</taxon>
        <taxon>50 kb inversion clade</taxon>
        <taxon>NPAAA clade</taxon>
        <taxon>indigoferoid/millettioid clade</taxon>
        <taxon>Phaseoleae</taxon>
        <taxon>Mucuna</taxon>
    </lineage>
</organism>
<name>A0A371IB35_MUCPR</name>
<accession>A0A371IB35</accession>
<dbReference type="OrthoDB" id="1723412at2759"/>
<sequence length="133" mass="15200">MKHPTKDHSLFCIDIIKELVEDYMQLGTKAESASRGLLPYLDNQDKTRTIEIRTGQLSLQTTSKPSPPPSPSAELKPLPAHLKYLEQEQKLLQVLIKHKKAIRWTLADLLGIKPSICMHKLLLEEEARPIRQQ</sequence>
<protein>
    <submittedName>
        <fullName evidence="2">Uncharacterized protein</fullName>
    </submittedName>
</protein>
<dbReference type="AlphaFoldDB" id="A0A371IB35"/>
<comment type="caution">
    <text evidence="2">The sequence shown here is derived from an EMBL/GenBank/DDBJ whole genome shotgun (WGS) entry which is preliminary data.</text>
</comment>
<evidence type="ECO:0000313" key="3">
    <source>
        <dbReference type="Proteomes" id="UP000257109"/>
    </source>
</evidence>
<feature type="region of interest" description="Disordered" evidence="1">
    <location>
        <begin position="53"/>
        <end position="76"/>
    </location>
</feature>
<keyword evidence="3" id="KW-1185">Reference proteome</keyword>
<proteinExistence type="predicted"/>